<feature type="signal peptide" evidence="1">
    <location>
        <begin position="1"/>
        <end position="33"/>
    </location>
</feature>
<name>A0A0B3S506_9RHOB</name>
<protein>
    <submittedName>
        <fullName evidence="2">Uncharacterized protein</fullName>
    </submittedName>
</protein>
<keyword evidence="1" id="KW-0732">Signal</keyword>
<evidence type="ECO:0000313" key="3">
    <source>
        <dbReference type="Proteomes" id="UP000030960"/>
    </source>
</evidence>
<evidence type="ECO:0000313" key="2">
    <source>
        <dbReference type="EMBL" id="KHQ51771.1"/>
    </source>
</evidence>
<sequence length="518" mass="56935">MCVTEQRHDRRHWARGLATGALVLALAGGAACADVVDARRQINDHVARAFAQGWVMPGVRDLDRYHGDDLVELQQVLDMTGGDDCARAVMTALYLDAHLPPDMDVLFDDYAMSLLAIWKMPDEWDLLSLMASGWTKVVLDGANTGRKLVLTPDAILEANRQRVAQNRARWVQEMVQHALMNGWDGNVVQRAQQMLRDKAARNVAEIEAEMVLAAEAMKAPLAARDAAYAEADRQFRKSYEEIFGPPDVQGAVPERDVGNDERLRIIENVRDDARAVADRAFDAALSKIEARRNREVGIDLQEVAQARLQSLALSHYVLPIIEGRCAEIAQRMSLADPAPQPVRDDPGPAAPQGGHWAMVSQGGMTTFTDNNSCYEPKGSVGAGSGQFSHSKPRCGDAWDAYVVTYTWAAPPPYLVPGQEVPLSASVQGDYAAGWGHGGLFYYYGTEGENCAKGSRATVDIVKDRTDGFIGTAYNQAPSAAWSGTFAPPEGARYKDGRFQMTVTLQPLGCYRYVYEWRE</sequence>
<reference evidence="2 3" key="1">
    <citation type="submission" date="2014-10" db="EMBL/GenBank/DDBJ databases">
        <title>Genome sequence of Ponticoccus sp. strain UMTAT08 isolated from clonal culture of toxic dinoflagellate Alexandrium tamiyavanichii.</title>
        <authorList>
            <person name="Gan H.Y."/>
            <person name="Muhd D.-D."/>
            <person name="Mohd Noor M.E."/>
            <person name="Yeong Y.S."/>
            <person name="Usup G."/>
        </authorList>
    </citation>
    <scope>NUCLEOTIDE SEQUENCE [LARGE SCALE GENOMIC DNA]</scope>
    <source>
        <strain evidence="2 3">UMTAT08</strain>
    </source>
</reference>
<dbReference type="PATRIC" id="fig|1515334.3.peg.3693"/>
<keyword evidence="3" id="KW-1185">Reference proteome</keyword>
<dbReference type="PROSITE" id="PS51257">
    <property type="entry name" value="PROKAR_LIPOPROTEIN"/>
    <property type="match status" value="1"/>
</dbReference>
<dbReference type="AlphaFoldDB" id="A0A0B3S506"/>
<organism evidence="2 3">
    <name type="scientific">Mameliella alba</name>
    <dbReference type="NCBI Taxonomy" id="561184"/>
    <lineage>
        <taxon>Bacteria</taxon>
        <taxon>Pseudomonadati</taxon>
        <taxon>Pseudomonadota</taxon>
        <taxon>Alphaproteobacteria</taxon>
        <taxon>Rhodobacterales</taxon>
        <taxon>Roseobacteraceae</taxon>
        <taxon>Mameliella</taxon>
    </lineage>
</organism>
<gene>
    <name evidence="2" type="ORF">OA50_03672</name>
</gene>
<accession>A0A0B3S506</accession>
<dbReference type="Proteomes" id="UP000030960">
    <property type="component" value="Unassembled WGS sequence"/>
</dbReference>
<feature type="chain" id="PRO_5002084899" evidence="1">
    <location>
        <begin position="34"/>
        <end position="518"/>
    </location>
</feature>
<dbReference type="STRING" id="561184.SAMN05216376_104154"/>
<dbReference type="RefSeq" id="WP_043144330.1">
    <property type="nucleotide sequence ID" value="NZ_JSUQ01000015.1"/>
</dbReference>
<evidence type="ECO:0000256" key="1">
    <source>
        <dbReference type="SAM" id="SignalP"/>
    </source>
</evidence>
<dbReference type="OrthoDB" id="4280066at2"/>
<proteinExistence type="predicted"/>
<comment type="caution">
    <text evidence="2">The sequence shown here is derived from an EMBL/GenBank/DDBJ whole genome shotgun (WGS) entry which is preliminary data.</text>
</comment>
<dbReference type="EMBL" id="JSUQ01000015">
    <property type="protein sequence ID" value="KHQ51771.1"/>
    <property type="molecule type" value="Genomic_DNA"/>
</dbReference>